<feature type="chain" id="PRO_5044096778" evidence="2">
    <location>
        <begin position="32"/>
        <end position="586"/>
    </location>
</feature>
<feature type="signal peptide" evidence="2">
    <location>
        <begin position="1"/>
        <end position="31"/>
    </location>
</feature>
<dbReference type="SUPFAM" id="SSF88713">
    <property type="entry name" value="Glycoside hydrolase/deacetylase"/>
    <property type="match status" value="1"/>
</dbReference>
<dbReference type="Pfam" id="PF10096">
    <property type="entry name" value="DUF2334"/>
    <property type="match status" value="1"/>
</dbReference>
<dbReference type="AlphaFoldDB" id="A0A5C7F1A5"/>
<reference evidence="3 4" key="1">
    <citation type="submission" date="2024-01" db="EMBL/GenBank/DDBJ databases">
        <title>Complete Genome Sequence of Alkalicoccus halolimnae BZ-SZ-XJ29T, a Moderately Halophilic Bacterium Isolated from a Salt Lake.</title>
        <authorList>
            <person name="Zhao B."/>
        </authorList>
    </citation>
    <scope>NUCLEOTIDE SEQUENCE [LARGE SCALE GENOMIC DNA]</scope>
    <source>
        <strain evidence="3 4">BZ-SZ-XJ29</strain>
    </source>
</reference>
<dbReference type="InterPro" id="IPR011330">
    <property type="entry name" value="Glyco_hydro/deAcase_b/a-brl"/>
</dbReference>
<protein>
    <submittedName>
        <fullName evidence="3">Polysaccharide deacetylase family protein</fullName>
    </submittedName>
</protein>
<dbReference type="InterPro" id="IPR018763">
    <property type="entry name" value="DUF2334"/>
</dbReference>
<evidence type="ECO:0000313" key="4">
    <source>
        <dbReference type="Proteomes" id="UP000321816"/>
    </source>
</evidence>
<evidence type="ECO:0000256" key="2">
    <source>
        <dbReference type="SAM" id="SignalP"/>
    </source>
</evidence>
<dbReference type="CDD" id="cd10923">
    <property type="entry name" value="CE4_COG5298"/>
    <property type="match status" value="1"/>
</dbReference>
<proteinExistence type="predicted"/>
<keyword evidence="1" id="KW-0812">Transmembrane</keyword>
<dbReference type="RefSeq" id="WP_147805227.1">
    <property type="nucleotide sequence ID" value="NZ_CP144914.1"/>
</dbReference>
<dbReference type="OrthoDB" id="2339428at2"/>
<keyword evidence="1" id="KW-1133">Transmembrane helix</keyword>
<organism evidence="3 4">
    <name type="scientific">Alkalicoccus halolimnae</name>
    <dbReference type="NCBI Taxonomy" id="1667239"/>
    <lineage>
        <taxon>Bacteria</taxon>
        <taxon>Bacillati</taxon>
        <taxon>Bacillota</taxon>
        <taxon>Bacilli</taxon>
        <taxon>Bacillales</taxon>
        <taxon>Bacillaceae</taxon>
        <taxon>Alkalicoccus</taxon>
    </lineage>
</organism>
<keyword evidence="2" id="KW-0732">Signal</keyword>
<keyword evidence="4" id="KW-1185">Reference proteome</keyword>
<evidence type="ECO:0000256" key="1">
    <source>
        <dbReference type="SAM" id="Phobius"/>
    </source>
</evidence>
<dbReference type="EMBL" id="CP144914">
    <property type="protein sequence ID" value="WWD79067.1"/>
    <property type="molecule type" value="Genomic_DNA"/>
</dbReference>
<dbReference type="KEGG" id="ahal:FTX54_011620"/>
<dbReference type="Proteomes" id="UP000321816">
    <property type="component" value="Chromosome"/>
</dbReference>
<name>A0A5C7F1A5_9BACI</name>
<accession>A0A5C7F1A5</accession>
<keyword evidence="1" id="KW-0472">Membrane</keyword>
<sequence length="586" mass="66093">MGRHKKFLKQSVLVPMVFLLAFSLFTNGAGAAADLRNSGSAASVLVIYSAENAEISPDQRLMDMHLGHFTEYITFKSVLEVTEGDLGEKTHLIYYGETNDAISGKVVDILDAFDGPTMAIGNNVEKLGEKFDYLETGGEEVVTKLDMPGQEDKEREIEPNLLFATEVEEDTSTIVEAEGDNGTFPLISENDGNYYVASDKLVPPYSVYFTQALHNFFDTEPVDTTPGYLRLEDVHPLADADRLMDIAELLKEREIPYMIAVVPVYTNPETGRRYHFNDAPEVLEALKYMQDNGGSVVLHGYTHQFRTTETGEGFEFWDVENDMPVYHGPDDEPRNKSASSFATNEDYQAYMIENKRFESDYVRQRLTRGVQELSNFGLYPLAFEAPHYTMSQNGYRVASEHFSTYVGQVQLSDEYWEAMDTTPNVSKPTLLNGMTLLPETIGYVQPGDNQAVEKMMARAEEYQISDGGMIGGFYHPYLGVEGLEDLLDEMETIPDLEWLDMKEMRNTVEVENITIKSGNGRIETDIDTAGLMTSSIDFPVYHIKNFIDKVTWVVAGIGVTAVIMFIFYTVFRRPRREHEKGEKKIG</sequence>
<dbReference type="GO" id="GO:0005975">
    <property type="term" value="P:carbohydrate metabolic process"/>
    <property type="evidence" value="ECO:0007669"/>
    <property type="project" value="InterPro"/>
</dbReference>
<feature type="transmembrane region" description="Helical" evidence="1">
    <location>
        <begin position="550"/>
        <end position="571"/>
    </location>
</feature>
<gene>
    <name evidence="3" type="ORF">FTX54_011620</name>
</gene>
<evidence type="ECO:0000313" key="3">
    <source>
        <dbReference type="EMBL" id="WWD79067.1"/>
    </source>
</evidence>
<dbReference type="Gene3D" id="3.20.20.370">
    <property type="entry name" value="Glycoside hydrolase/deacetylase"/>
    <property type="match status" value="1"/>
</dbReference>